<protein>
    <submittedName>
        <fullName evidence="1">Uncharacterized protein</fullName>
    </submittedName>
</protein>
<dbReference type="VEuPathDB" id="FungiDB:RhiirA1_475911"/>
<reference evidence="1 2" key="2">
    <citation type="submission" date="2017-10" db="EMBL/GenBank/DDBJ databases">
        <title>Genome analyses suggest a sexual origin of heterokaryosis in a supposedly ancient asexual fungus.</title>
        <authorList>
            <person name="Corradi N."/>
            <person name="Sedzielewska K."/>
            <person name="Noel J."/>
            <person name="Charron P."/>
            <person name="Farinelli L."/>
            <person name="Marton T."/>
            <person name="Kruger M."/>
            <person name="Pelin A."/>
            <person name="Brachmann A."/>
            <person name="Corradi N."/>
        </authorList>
    </citation>
    <scope>NUCLEOTIDE SEQUENCE [LARGE SCALE GENOMIC DNA]</scope>
    <source>
        <strain evidence="1 2">A1</strain>
    </source>
</reference>
<comment type="caution">
    <text evidence="1">The sequence shown here is derived from an EMBL/GenBank/DDBJ whole genome shotgun (WGS) entry which is preliminary data.</text>
</comment>
<evidence type="ECO:0000313" key="1">
    <source>
        <dbReference type="EMBL" id="PKC55278.1"/>
    </source>
</evidence>
<gene>
    <name evidence="1" type="ORF">RhiirA1_475911</name>
</gene>
<dbReference type="EMBL" id="LLXH01002702">
    <property type="protein sequence ID" value="PKC55278.1"/>
    <property type="molecule type" value="Genomic_DNA"/>
</dbReference>
<sequence>MYLFLETSTLMNSYSQQNFRLLCLLSSYYFMDHQAYSSFLTCLDPTFYHDNVDWYMIVLNHVLVILDSKSTLLMDPSVCYTSITSFPSQWQQVYTPFSNVSASLYDPVLAPEIISYILNNKASGPSKIS</sequence>
<evidence type="ECO:0000313" key="2">
    <source>
        <dbReference type="Proteomes" id="UP000232688"/>
    </source>
</evidence>
<organism evidence="1 2">
    <name type="scientific">Rhizophagus irregularis</name>
    <dbReference type="NCBI Taxonomy" id="588596"/>
    <lineage>
        <taxon>Eukaryota</taxon>
        <taxon>Fungi</taxon>
        <taxon>Fungi incertae sedis</taxon>
        <taxon>Mucoromycota</taxon>
        <taxon>Glomeromycotina</taxon>
        <taxon>Glomeromycetes</taxon>
        <taxon>Glomerales</taxon>
        <taxon>Glomeraceae</taxon>
        <taxon>Rhizophagus</taxon>
    </lineage>
</organism>
<dbReference type="Proteomes" id="UP000232688">
    <property type="component" value="Unassembled WGS sequence"/>
</dbReference>
<proteinExistence type="predicted"/>
<name>A0A2N0QW66_9GLOM</name>
<accession>A0A2N0QW66</accession>
<dbReference type="AlphaFoldDB" id="A0A2N0QW66"/>
<reference evidence="1 2" key="1">
    <citation type="submission" date="2017-10" db="EMBL/GenBank/DDBJ databases">
        <title>Extensive intraspecific genome diversity in a model arbuscular mycorrhizal fungus.</title>
        <authorList>
            <person name="Chen E.C.H."/>
            <person name="Morin E."/>
            <person name="Baudet D."/>
            <person name="Noel J."/>
            <person name="Ndikumana S."/>
            <person name="Charron P."/>
            <person name="St-Onge C."/>
            <person name="Giorgi J."/>
            <person name="Grigoriev I.V."/>
            <person name="Roux C."/>
            <person name="Martin F.M."/>
            <person name="Corradi N."/>
        </authorList>
    </citation>
    <scope>NUCLEOTIDE SEQUENCE [LARGE SCALE GENOMIC DNA]</scope>
    <source>
        <strain evidence="1 2">A1</strain>
    </source>
</reference>